<dbReference type="EMBL" id="LSCQ01000043">
    <property type="protein sequence ID" value="KXB36387.1"/>
    <property type="molecule type" value="Genomic_DNA"/>
</dbReference>
<dbReference type="OrthoDB" id="9805098at2"/>
<evidence type="ECO:0000313" key="1">
    <source>
        <dbReference type="EMBL" id="KXB36387.1"/>
    </source>
</evidence>
<accession>A0A133XZL1</accession>
<dbReference type="Gene3D" id="3.30.2310.20">
    <property type="entry name" value="RelE-like"/>
    <property type="match status" value="1"/>
</dbReference>
<protein>
    <submittedName>
        <fullName evidence="1">Toxin-antitoxin system, toxin component, RelE family</fullName>
    </submittedName>
</protein>
<dbReference type="InterPro" id="IPR035093">
    <property type="entry name" value="RelE/ParE_toxin_dom_sf"/>
</dbReference>
<dbReference type="Proteomes" id="UP000070422">
    <property type="component" value="Unassembled WGS sequence"/>
</dbReference>
<dbReference type="AlphaFoldDB" id="A0A133XZL1"/>
<proteinExistence type="predicted"/>
<gene>
    <name evidence="1" type="ORF">HMPREF3187_00897</name>
</gene>
<dbReference type="SUPFAM" id="SSF143011">
    <property type="entry name" value="RelE-like"/>
    <property type="match status" value="1"/>
</dbReference>
<evidence type="ECO:0000313" key="2">
    <source>
        <dbReference type="Proteomes" id="UP000070422"/>
    </source>
</evidence>
<dbReference type="PATRIC" id="fig|87541.4.peg.886"/>
<name>A0A133XZL1_9LACT</name>
<reference evidence="1 2" key="1">
    <citation type="submission" date="2016-01" db="EMBL/GenBank/DDBJ databases">
        <authorList>
            <person name="Oliw E.H."/>
        </authorList>
    </citation>
    <scope>NUCLEOTIDE SEQUENCE [LARGE SCALE GENOMIC DNA]</scope>
    <source>
        <strain evidence="1 2">KA00635</strain>
    </source>
</reference>
<sequence length="79" mass="9148">MKFILRRQAIKFLDKQPLVIKKRLLTAIAAIPKGDIKELQGFETYKRLRVGTYRIIFDDLGNVIDVIQIGNRGDIYKSL</sequence>
<comment type="caution">
    <text evidence="1">The sequence shown here is derived from an EMBL/GenBank/DDBJ whole genome shotgun (WGS) entry which is preliminary data.</text>
</comment>
<dbReference type="RefSeq" id="WP_060936815.1">
    <property type="nucleotide sequence ID" value="NZ_JASOZP010000037.1"/>
</dbReference>
<organism evidence="1 2">
    <name type="scientific">Aerococcus christensenii</name>
    <dbReference type="NCBI Taxonomy" id="87541"/>
    <lineage>
        <taxon>Bacteria</taxon>
        <taxon>Bacillati</taxon>
        <taxon>Bacillota</taxon>
        <taxon>Bacilli</taxon>
        <taxon>Lactobacillales</taxon>
        <taxon>Aerococcaceae</taxon>
        <taxon>Aerococcus</taxon>
    </lineage>
</organism>